<evidence type="ECO:0000313" key="3">
    <source>
        <dbReference type="Proteomes" id="UP001168877"/>
    </source>
</evidence>
<dbReference type="AlphaFoldDB" id="A0AA39SMF6"/>
<dbReference type="Proteomes" id="UP001168877">
    <property type="component" value="Unassembled WGS sequence"/>
</dbReference>
<feature type="region of interest" description="Disordered" evidence="1">
    <location>
        <begin position="30"/>
        <end position="66"/>
    </location>
</feature>
<reference evidence="2" key="1">
    <citation type="journal article" date="2022" name="Plant J.">
        <title>Strategies of tolerance reflected in two North American maple genomes.</title>
        <authorList>
            <person name="McEvoy S.L."/>
            <person name="Sezen U.U."/>
            <person name="Trouern-Trend A."/>
            <person name="McMahon S.M."/>
            <person name="Schaberg P.G."/>
            <person name="Yang J."/>
            <person name="Wegrzyn J.L."/>
            <person name="Swenson N.G."/>
        </authorList>
    </citation>
    <scope>NUCLEOTIDE SEQUENCE</scope>
    <source>
        <strain evidence="2">NS2018</strain>
    </source>
</reference>
<organism evidence="2 3">
    <name type="scientific">Acer saccharum</name>
    <name type="common">Sugar maple</name>
    <dbReference type="NCBI Taxonomy" id="4024"/>
    <lineage>
        <taxon>Eukaryota</taxon>
        <taxon>Viridiplantae</taxon>
        <taxon>Streptophyta</taxon>
        <taxon>Embryophyta</taxon>
        <taxon>Tracheophyta</taxon>
        <taxon>Spermatophyta</taxon>
        <taxon>Magnoliopsida</taxon>
        <taxon>eudicotyledons</taxon>
        <taxon>Gunneridae</taxon>
        <taxon>Pentapetalae</taxon>
        <taxon>rosids</taxon>
        <taxon>malvids</taxon>
        <taxon>Sapindales</taxon>
        <taxon>Sapindaceae</taxon>
        <taxon>Hippocastanoideae</taxon>
        <taxon>Acereae</taxon>
        <taxon>Acer</taxon>
    </lineage>
</organism>
<evidence type="ECO:0000313" key="2">
    <source>
        <dbReference type="EMBL" id="KAK0595926.1"/>
    </source>
</evidence>
<feature type="compositionally biased region" description="Basic and acidic residues" evidence="1">
    <location>
        <begin position="49"/>
        <end position="60"/>
    </location>
</feature>
<name>A0AA39SMF6_ACESA</name>
<accession>A0AA39SMF6</accession>
<reference evidence="2" key="2">
    <citation type="submission" date="2023-06" db="EMBL/GenBank/DDBJ databases">
        <authorList>
            <person name="Swenson N.G."/>
            <person name="Wegrzyn J.L."/>
            <person name="Mcevoy S.L."/>
        </authorList>
    </citation>
    <scope>NUCLEOTIDE SEQUENCE</scope>
    <source>
        <strain evidence="2">NS2018</strain>
        <tissue evidence="2">Leaf</tissue>
    </source>
</reference>
<comment type="caution">
    <text evidence="2">The sequence shown here is derived from an EMBL/GenBank/DDBJ whole genome shotgun (WGS) entry which is preliminary data.</text>
</comment>
<evidence type="ECO:0000256" key="1">
    <source>
        <dbReference type="SAM" id="MobiDB-lite"/>
    </source>
</evidence>
<dbReference type="EMBL" id="JAUESC010000004">
    <property type="protein sequence ID" value="KAK0595926.1"/>
    <property type="molecule type" value="Genomic_DNA"/>
</dbReference>
<gene>
    <name evidence="2" type="ORF">LWI29_011108</name>
</gene>
<feature type="compositionally biased region" description="Basic and acidic residues" evidence="1">
    <location>
        <begin position="139"/>
        <end position="156"/>
    </location>
</feature>
<proteinExistence type="predicted"/>
<protein>
    <submittedName>
        <fullName evidence="2">Uncharacterized protein</fullName>
    </submittedName>
</protein>
<feature type="region of interest" description="Disordered" evidence="1">
    <location>
        <begin position="125"/>
        <end position="180"/>
    </location>
</feature>
<keyword evidence="3" id="KW-1185">Reference proteome</keyword>
<sequence length="180" mass="20346">MYDRDGELLFKQAEKNDVQADATCNVTAMEESVGQDEAASKSDGVASKIDFEKHSSDPRADAPSVSKMVEDVDNRTILDENELKEINNCVEFYSQEIVQKVNLKRRWDFLMEEMEAVRAIQEVQMSDQEKGNEGNGQEMWKKDSKTTKGNKKKDPPIQEVQMSDQEKGNEGKGFTVVFPG</sequence>